<dbReference type="Proteomes" id="UP000886998">
    <property type="component" value="Unassembled WGS sequence"/>
</dbReference>
<evidence type="ECO:0000313" key="1">
    <source>
        <dbReference type="EMBL" id="GFY78136.1"/>
    </source>
</evidence>
<gene>
    <name evidence="1" type="primary">AVEN_165906_1</name>
    <name evidence="1" type="ORF">TNIN_316601</name>
</gene>
<accession>A0A8X6YW32</accession>
<dbReference type="AlphaFoldDB" id="A0A8X6YW32"/>
<organism evidence="1 2">
    <name type="scientific">Trichonephila inaurata madagascariensis</name>
    <dbReference type="NCBI Taxonomy" id="2747483"/>
    <lineage>
        <taxon>Eukaryota</taxon>
        <taxon>Metazoa</taxon>
        <taxon>Ecdysozoa</taxon>
        <taxon>Arthropoda</taxon>
        <taxon>Chelicerata</taxon>
        <taxon>Arachnida</taxon>
        <taxon>Araneae</taxon>
        <taxon>Araneomorphae</taxon>
        <taxon>Entelegynae</taxon>
        <taxon>Araneoidea</taxon>
        <taxon>Nephilidae</taxon>
        <taxon>Trichonephila</taxon>
        <taxon>Trichonephila inaurata</taxon>
    </lineage>
</organism>
<dbReference type="EMBL" id="BMAV01022840">
    <property type="protein sequence ID" value="GFY78136.1"/>
    <property type="molecule type" value="Genomic_DNA"/>
</dbReference>
<dbReference type="SUPFAM" id="SSF49599">
    <property type="entry name" value="TRAF domain-like"/>
    <property type="match status" value="1"/>
</dbReference>
<evidence type="ECO:0000313" key="2">
    <source>
        <dbReference type="Proteomes" id="UP000886998"/>
    </source>
</evidence>
<reference evidence="1" key="1">
    <citation type="submission" date="2020-08" db="EMBL/GenBank/DDBJ databases">
        <title>Multicomponent nature underlies the extraordinary mechanical properties of spider dragline silk.</title>
        <authorList>
            <person name="Kono N."/>
            <person name="Nakamura H."/>
            <person name="Mori M."/>
            <person name="Yoshida Y."/>
            <person name="Ohtoshi R."/>
            <person name="Malay A.D."/>
            <person name="Moran D.A.P."/>
            <person name="Tomita M."/>
            <person name="Numata K."/>
            <person name="Arakawa K."/>
        </authorList>
    </citation>
    <scope>NUCLEOTIDE SEQUENCE</scope>
</reference>
<dbReference type="OrthoDB" id="6432107at2759"/>
<comment type="caution">
    <text evidence="1">The sequence shown here is derived from an EMBL/GenBank/DDBJ whole genome shotgun (WGS) entry which is preliminary data.</text>
</comment>
<sequence length="459" mass="52985">MDIAEIKTVQIRNFSHETVFRDDNTHFVIKRNDIPQIFCVIIYRNGETSTSRGYVSASINKMLREVDAQPGGVKDSLSWTFSVVDVNGVGKCYQSFVKENVAYFPYDMTIPKLLERAFILEQYDEFLPEDVLTLRIELSCMSYMGPSIQKDISVEIEFLKDANVTKKDGADSSGTFMANQLECDSNELFIVIICVLRAILMARKRSFIDAVNEQLHKDLLLLFHRMDYIQSMYLSSNPIFQLITFLKRKLVKELNGSSHYTAGILAKEEHNLQKLEEVFNRMKKLCETPGIQFIISKLEGVLPSLLSWTVHIKNIDDGNPVRNENLSVREECISEKEDIEEKMENNMNEHSLKINNNKYKEISEVNPAIPKVVEELSSKTVEITCEKSTKEEQNQNTGENKYLPQEKDEITMSRKSVDKIKSTSFNNDIDFIKEIIFNLMAEERKFFADEYSENDNKNK</sequence>
<protein>
    <submittedName>
        <fullName evidence="1">Uncharacterized protein</fullName>
    </submittedName>
</protein>
<proteinExistence type="predicted"/>
<keyword evidence="2" id="KW-1185">Reference proteome</keyword>
<name>A0A8X6YW32_9ARAC</name>